<feature type="domain" description="DUF6535" evidence="2">
    <location>
        <begin position="17"/>
        <end position="132"/>
    </location>
</feature>
<evidence type="ECO:0000256" key="1">
    <source>
        <dbReference type="SAM" id="Phobius"/>
    </source>
</evidence>
<gene>
    <name evidence="3" type="ORF">RDB_LOCUS6368</name>
</gene>
<dbReference type="AlphaFoldDB" id="A0A8H2WB54"/>
<dbReference type="Proteomes" id="UP000663826">
    <property type="component" value="Unassembled WGS sequence"/>
</dbReference>
<sequence>MRTDKPGEELSDNAAIWDLYLEEAQDYDNELVKGRQASLDTLLIFAALFSAIQTAFLIESKDLLQQDSADVSASLLLFIAQSQQRIELGVPLPPAANISLPDTGFQPTAIAQWINGIWFISLGLSLSLISMHYSVKHV</sequence>
<feature type="transmembrane region" description="Helical" evidence="1">
    <location>
        <begin position="110"/>
        <end position="129"/>
    </location>
</feature>
<protein>
    <recommendedName>
        <fullName evidence="2">DUF6535 domain-containing protein</fullName>
    </recommendedName>
</protein>
<evidence type="ECO:0000313" key="3">
    <source>
        <dbReference type="EMBL" id="CAE6348796.1"/>
    </source>
</evidence>
<dbReference type="EMBL" id="CAJMWQ010000255">
    <property type="protein sequence ID" value="CAE6348796.1"/>
    <property type="molecule type" value="Genomic_DNA"/>
</dbReference>
<keyword evidence="1" id="KW-0472">Membrane</keyword>
<dbReference type="Pfam" id="PF20153">
    <property type="entry name" value="DUF6535"/>
    <property type="match status" value="1"/>
</dbReference>
<evidence type="ECO:0000259" key="2">
    <source>
        <dbReference type="Pfam" id="PF20153"/>
    </source>
</evidence>
<keyword evidence="1" id="KW-0812">Transmembrane</keyword>
<evidence type="ECO:0000313" key="4">
    <source>
        <dbReference type="Proteomes" id="UP000663826"/>
    </source>
</evidence>
<accession>A0A8H2WB54</accession>
<keyword evidence="1" id="KW-1133">Transmembrane helix</keyword>
<name>A0A8H2WB54_9AGAM</name>
<reference evidence="3" key="1">
    <citation type="submission" date="2021-01" db="EMBL/GenBank/DDBJ databases">
        <authorList>
            <person name="Kaushik A."/>
        </authorList>
    </citation>
    <scope>NUCLEOTIDE SEQUENCE</scope>
    <source>
        <strain evidence="3">AG1-1B</strain>
    </source>
</reference>
<organism evidence="3 4">
    <name type="scientific">Rhizoctonia solani</name>
    <dbReference type="NCBI Taxonomy" id="456999"/>
    <lineage>
        <taxon>Eukaryota</taxon>
        <taxon>Fungi</taxon>
        <taxon>Dikarya</taxon>
        <taxon>Basidiomycota</taxon>
        <taxon>Agaricomycotina</taxon>
        <taxon>Agaricomycetes</taxon>
        <taxon>Cantharellales</taxon>
        <taxon>Ceratobasidiaceae</taxon>
        <taxon>Rhizoctonia</taxon>
    </lineage>
</organism>
<comment type="caution">
    <text evidence="3">The sequence shown here is derived from an EMBL/GenBank/DDBJ whole genome shotgun (WGS) entry which is preliminary data.</text>
</comment>
<proteinExistence type="predicted"/>
<dbReference type="InterPro" id="IPR045338">
    <property type="entry name" value="DUF6535"/>
</dbReference>
<feature type="transmembrane region" description="Helical" evidence="1">
    <location>
        <begin position="39"/>
        <end position="58"/>
    </location>
</feature>